<dbReference type="RefSeq" id="WP_068170285.1">
    <property type="nucleotide sequence ID" value="NZ_BAQB01000009.1"/>
</dbReference>
<dbReference type="InterPro" id="IPR005234">
    <property type="entry name" value="ScpB_csome_segregation"/>
</dbReference>
<dbReference type="EMBL" id="BAQB01000009">
    <property type="protein sequence ID" value="GBR45850.1"/>
    <property type="molecule type" value="Genomic_DNA"/>
</dbReference>
<sequence length="195" mass="21551">MKGAKSMNAACLLEALIFASPEPVRLSEMVDLLRSQGLEVHAPEVLLEIQKRFEHHAIELVEVAGGWQFRTRAEYAGALTRVIEKPRRLSRSTMETLAVIAYHQPCTRSEVEAVRGVSLGQAVLDALLEDGLVSPKGRKDVPGRPVLWGTTARFLEVFGLSSLASLPRREDFLLDRATTEDTETVGMTRDPQDEG</sequence>
<protein>
    <submittedName>
        <fullName evidence="5">Chromosome segregation and condensation protein ScpB</fullName>
    </submittedName>
</protein>
<dbReference type="InterPro" id="IPR036388">
    <property type="entry name" value="WH-like_DNA-bd_sf"/>
</dbReference>
<dbReference type="PANTHER" id="PTHR34298:SF2">
    <property type="entry name" value="SEGREGATION AND CONDENSATION PROTEIN B"/>
    <property type="match status" value="1"/>
</dbReference>
<evidence type="ECO:0000313" key="6">
    <source>
        <dbReference type="Proteomes" id="UP001062443"/>
    </source>
</evidence>
<dbReference type="PANTHER" id="PTHR34298">
    <property type="entry name" value="SEGREGATION AND CONDENSATION PROTEIN B"/>
    <property type="match status" value="1"/>
</dbReference>
<evidence type="ECO:0000256" key="4">
    <source>
        <dbReference type="ARBA" id="ARBA00023306"/>
    </source>
</evidence>
<dbReference type="Gene3D" id="1.10.10.10">
    <property type="entry name" value="Winged helix-like DNA-binding domain superfamily/Winged helix DNA-binding domain"/>
    <property type="match status" value="2"/>
</dbReference>
<dbReference type="NCBIfam" id="TIGR00281">
    <property type="entry name" value="SMC-Scp complex subunit ScpB"/>
    <property type="match status" value="1"/>
</dbReference>
<keyword evidence="1" id="KW-0963">Cytoplasm</keyword>
<dbReference type="Proteomes" id="UP001062443">
    <property type="component" value="Unassembled WGS sequence"/>
</dbReference>
<comment type="caution">
    <text evidence="5">The sequence shown here is derived from an EMBL/GenBank/DDBJ whole genome shotgun (WGS) entry which is preliminary data.</text>
</comment>
<evidence type="ECO:0000256" key="1">
    <source>
        <dbReference type="ARBA" id="ARBA00022490"/>
    </source>
</evidence>
<name>A0ABQ0QIF9_9PROT</name>
<keyword evidence="3" id="KW-0159">Chromosome partition</keyword>
<dbReference type="SUPFAM" id="SSF46785">
    <property type="entry name" value="Winged helix' DNA-binding domain"/>
    <property type="match status" value="2"/>
</dbReference>
<keyword evidence="4" id="KW-0131">Cell cycle</keyword>
<proteinExistence type="predicted"/>
<keyword evidence="6" id="KW-1185">Reference proteome</keyword>
<keyword evidence="2" id="KW-0132">Cell division</keyword>
<evidence type="ECO:0000256" key="2">
    <source>
        <dbReference type="ARBA" id="ARBA00022618"/>
    </source>
</evidence>
<evidence type="ECO:0000313" key="5">
    <source>
        <dbReference type="EMBL" id="GBR45850.1"/>
    </source>
</evidence>
<reference evidence="5" key="1">
    <citation type="submission" date="2013-04" db="EMBL/GenBank/DDBJ databases">
        <title>The genome sequencing project of 58 acetic acid bacteria.</title>
        <authorList>
            <person name="Okamoto-Kainuma A."/>
            <person name="Ishikawa M."/>
            <person name="Umino S."/>
            <person name="Koizumi Y."/>
            <person name="Shiwa Y."/>
            <person name="Yoshikawa H."/>
            <person name="Matsutani M."/>
            <person name="Matsushita K."/>
        </authorList>
    </citation>
    <scope>NUCLEOTIDE SEQUENCE</scope>
    <source>
        <strain evidence="5">NBRC 106556</strain>
    </source>
</reference>
<gene>
    <name evidence="5" type="ORF">AA106556_0912</name>
</gene>
<organism evidence="5 6">
    <name type="scientific">Neokomagataea tanensis NBRC 106556</name>
    <dbReference type="NCBI Taxonomy" id="1223519"/>
    <lineage>
        <taxon>Bacteria</taxon>
        <taxon>Pseudomonadati</taxon>
        <taxon>Pseudomonadota</taxon>
        <taxon>Alphaproteobacteria</taxon>
        <taxon>Acetobacterales</taxon>
        <taxon>Acetobacteraceae</taxon>
        <taxon>Neokomagataea</taxon>
    </lineage>
</organism>
<dbReference type="PIRSF" id="PIRSF019345">
    <property type="entry name" value="ScpB"/>
    <property type="match status" value="1"/>
</dbReference>
<evidence type="ECO:0000256" key="3">
    <source>
        <dbReference type="ARBA" id="ARBA00022829"/>
    </source>
</evidence>
<dbReference type="InterPro" id="IPR036390">
    <property type="entry name" value="WH_DNA-bd_sf"/>
</dbReference>
<accession>A0ABQ0QIF9</accession>
<dbReference type="Pfam" id="PF04079">
    <property type="entry name" value="SMC_ScpB"/>
    <property type="match status" value="1"/>
</dbReference>